<dbReference type="EMBL" id="ML208299">
    <property type="protein sequence ID" value="TFK71339.1"/>
    <property type="molecule type" value="Genomic_DNA"/>
</dbReference>
<name>A0ACD3B164_9AGAR</name>
<sequence length="678" mass="75875">MALFSCWRFFRALRSMCAPITTGIGFSFLLTWIFILYQPSSGPGLVQRVGWQSWDSISLPPEGGSSASGGASTNPSTPGGGNTDVEVPSGVDWWNVTNSQDNSFDSTSLPLDVWNPVLPHDTGLSEISLARCLVNPDMILGDPCAPDTTPEQDAIKGKWVRIPRDLNLEGGYLSGWLYLYYRRTRRQDINLITDLRLLPEKESPEPISDWKKVDMSLRSGILGSPPLFLWYKTGKTAGDMTPEEKANIITELDLLYGEDDPWYGFEKMTPATMPEHGKVQATWLTFRRGVKVPPRAPPLHFSHSGKFKILQVADLHFSVSQGRCRDTDLIPCKNSDNLTTTLVRQILEAEKPDLVIFTGDQLNGQGTTWDARSVLAKFAKSVIKAKIPWAAVFGNHDDEDGYTRDTQLQWLKNLPYSLVERGPKDLHGVGNYVLKVLSADASKTQLLTLYFLDSGSYSKGFLDWFGMFTPTAYDYIRQDQIDWFLQESARIKPIERPFTPDTGKDLGGIWNKRQGPDQLPPDLNRLAKPNAMMFFHMPLQEAYNDADRDPRTGKPLDVGLSGLETPGNAKENEGMFEKGLLKAEENDHVGRGRAPEVKVVGNGHCHLTENCRRVKGVWMCFGGGGSYSGYGKLGFDRRFRVYEISDFGETIKTWKRTERDEVIDEMILTGPGSAPLER</sequence>
<gene>
    <name evidence="1" type="ORF">BDN72DRAFT_817601</name>
</gene>
<organism evidence="1 2">
    <name type="scientific">Pluteus cervinus</name>
    <dbReference type="NCBI Taxonomy" id="181527"/>
    <lineage>
        <taxon>Eukaryota</taxon>
        <taxon>Fungi</taxon>
        <taxon>Dikarya</taxon>
        <taxon>Basidiomycota</taxon>
        <taxon>Agaricomycotina</taxon>
        <taxon>Agaricomycetes</taxon>
        <taxon>Agaricomycetidae</taxon>
        <taxon>Agaricales</taxon>
        <taxon>Pluteineae</taxon>
        <taxon>Pluteaceae</taxon>
        <taxon>Pluteus</taxon>
    </lineage>
</organism>
<evidence type="ECO:0000313" key="1">
    <source>
        <dbReference type="EMBL" id="TFK71339.1"/>
    </source>
</evidence>
<reference evidence="1 2" key="1">
    <citation type="journal article" date="2019" name="Nat. Ecol. Evol.">
        <title>Megaphylogeny resolves global patterns of mushroom evolution.</title>
        <authorList>
            <person name="Varga T."/>
            <person name="Krizsan K."/>
            <person name="Foldi C."/>
            <person name="Dima B."/>
            <person name="Sanchez-Garcia M."/>
            <person name="Sanchez-Ramirez S."/>
            <person name="Szollosi G.J."/>
            <person name="Szarkandi J.G."/>
            <person name="Papp V."/>
            <person name="Albert L."/>
            <person name="Andreopoulos W."/>
            <person name="Angelini C."/>
            <person name="Antonin V."/>
            <person name="Barry K.W."/>
            <person name="Bougher N.L."/>
            <person name="Buchanan P."/>
            <person name="Buyck B."/>
            <person name="Bense V."/>
            <person name="Catcheside P."/>
            <person name="Chovatia M."/>
            <person name="Cooper J."/>
            <person name="Damon W."/>
            <person name="Desjardin D."/>
            <person name="Finy P."/>
            <person name="Geml J."/>
            <person name="Haridas S."/>
            <person name="Hughes K."/>
            <person name="Justo A."/>
            <person name="Karasinski D."/>
            <person name="Kautmanova I."/>
            <person name="Kiss B."/>
            <person name="Kocsube S."/>
            <person name="Kotiranta H."/>
            <person name="LaButti K.M."/>
            <person name="Lechner B.E."/>
            <person name="Liimatainen K."/>
            <person name="Lipzen A."/>
            <person name="Lukacs Z."/>
            <person name="Mihaltcheva S."/>
            <person name="Morgado L.N."/>
            <person name="Niskanen T."/>
            <person name="Noordeloos M.E."/>
            <person name="Ohm R.A."/>
            <person name="Ortiz-Santana B."/>
            <person name="Ovrebo C."/>
            <person name="Racz N."/>
            <person name="Riley R."/>
            <person name="Savchenko A."/>
            <person name="Shiryaev A."/>
            <person name="Soop K."/>
            <person name="Spirin V."/>
            <person name="Szebenyi C."/>
            <person name="Tomsovsky M."/>
            <person name="Tulloss R.E."/>
            <person name="Uehling J."/>
            <person name="Grigoriev I.V."/>
            <person name="Vagvolgyi C."/>
            <person name="Papp T."/>
            <person name="Martin F.M."/>
            <person name="Miettinen O."/>
            <person name="Hibbett D.S."/>
            <person name="Nagy L.G."/>
        </authorList>
    </citation>
    <scope>NUCLEOTIDE SEQUENCE [LARGE SCALE GENOMIC DNA]</scope>
    <source>
        <strain evidence="1 2">NL-1719</strain>
    </source>
</reference>
<protein>
    <submittedName>
        <fullName evidence="1">Metallo-dependent phosphatase</fullName>
    </submittedName>
</protein>
<proteinExistence type="predicted"/>
<accession>A0ACD3B164</accession>
<keyword evidence="2" id="KW-1185">Reference proteome</keyword>
<evidence type="ECO:0000313" key="2">
    <source>
        <dbReference type="Proteomes" id="UP000308600"/>
    </source>
</evidence>
<dbReference type="Proteomes" id="UP000308600">
    <property type="component" value="Unassembled WGS sequence"/>
</dbReference>